<organism evidence="2 3">
    <name type="scientific">Kineosporia mesophila</name>
    <dbReference type="NCBI Taxonomy" id="566012"/>
    <lineage>
        <taxon>Bacteria</taxon>
        <taxon>Bacillati</taxon>
        <taxon>Actinomycetota</taxon>
        <taxon>Actinomycetes</taxon>
        <taxon>Kineosporiales</taxon>
        <taxon>Kineosporiaceae</taxon>
        <taxon>Kineosporia</taxon>
    </lineage>
</organism>
<name>A0ABP6Z3N6_9ACTN</name>
<protein>
    <recommendedName>
        <fullName evidence="1">DUF6314 domain-containing protein</fullName>
    </recommendedName>
</protein>
<evidence type="ECO:0000313" key="3">
    <source>
        <dbReference type="Proteomes" id="UP001501074"/>
    </source>
</evidence>
<dbReference type="InterPro" id="IPR045632">
    <property type="entry name" value="DUF6314"/>
</dbReference>
<dbReference type="EMBL" id="BAAAZO010000001">
    <property type="protein sequence ID" value="GAA3596259.1"/>
    <property type="molecule type" value="Genomic_DNA"/>
</dbReference>
<comment type="caution">
    <text evidence="2">The sequence shown here is derived from an EMBL/GenBank/DDBJ whole genome shotgun (WGS) entry which is preliminary data.</text>
</comment>
<keyword evidence="3" id="KW-1185">Reference proteome</keyword>
<sequence>MDVVAGFSVEVSVDIAEQVFGRLSGRWTLSRVIHPDKGTASGSATFTPAGPGRLHYREDVEVRLPGGYVGEAYREYEYVLEQGLIRVLLADGTTMHLLAFESEQEEQGDVWTAADIHDCRADQYRGTYRLAPGDRLTVDMKVDGPAKDYRIVTDYGRA</sequence>
<gene>
    <name evidence="2" type="ORF">GCM10022223_09300</name>
</gene>
<accession>A0ABP6Z3N6</accession>
<reference evidence="3" key="1">
    <citation type="journal article" date="2019" name="Int. J. Syst. Evol. Microbiol.">
        <title>The Global Catalogue of Microorganisms (GCM) 10K type strain sequencing project: providing services to taxonomists for standard genome sequencing and annotation.</title>
        <authorList>
            <consortium name="The Broad Institute Genomics Platform"/>
            <consortium name="The Broad Institute Genome Sequencing Center for Infectious Disease"/>
            <person name="Wu L."/>
            <person name="Ma J."/>
        </authorList>
    </citation>
    <scope>NUCLEOTIDE SEQUENCE [LARGE SCALE GENOMIC DNA]</scope>
    <source>
        <strain evidence="3">JCM 16902</strain>
    </source>
</reference>
<feature type="domain" description="DUF6314" evidence="1">
    <location>
        <begin position="23"/>
        <end position="157"/>
    </location>
</feature>
<dbReference type="Proteomes" id="UP001501074">
    <property type="component" value="Unassembled WGS sequence"/>
</dbReference>
<evidence type="ECO:0000259" key="1">
    <source>
        <dbReference type="Pfam" id="PF19834"/>
    </source>
</evidence>
<dbReference type="Pfam" id="PF19834">
    <property type="entry name" value="DUF6314"/>
    <property type="match status" value="1"/>
</dbReference>
<evidence type="ECO:0000313" key="2">
    <source>
        <dbReference type="EMBL" id="GAA3596259.1"/>
    </source>
</evidence>
<proteinExistence type="predicted"/>